<protein>
    <submittedName>
        <fullName evidence="1">Uncharacterized protein</fullName>
    </submittedName>
</protein>
<dbReference type="EMBL" id="QVTD01000003">
    <property type="protein sequence ID" value="RFU64777.1"/>
    <property type="molecule type" value="Genomic_DNA"/>
</dbReference>
<proteinExistence type="predicted"/>
<reference evidence="1 2" key="1">
    <citation type="submission" date="2018-08" db="EMBL/GenBank/DDBJ databases">
        <title>Bacillus chawlae sp. nov., Bacillus glennii sp. nov., and Bacillus saganii sp. nov. Isolated from the Vehicle Assembly Building at Kennedy Space Center where the Viking Spacecraft were Assembled.</title>
        <authorList>
            <person name="Seuylemezian A."/>
            <person name="Vaishampayan P."/>
        </authorList>
    </citation>
    <scope>NUCLEOTIDE SEQUENCE [LARGE SCALE GENOMIC DNA]</scope>
    <source>
        <strain evidence="1 2">V44-8</strain>
    </source>
</reference>
<gene>
    <name evidence="1" type="ORF">D0466_02300</name>
</gene>
<dbReference type="AlphaFoldDB" id="A0A372LEW3"/>
<accession>A0A372LEW3</accession>
<name>A0A372LEW3_9BACI</name>
<keyword evidence="2" id="KW-1185">Reference proteome</keyword>
<sequence length="63" mass="7721">MFKTKFDAIPSFLSFMLTNHAINKYNQNLYQYYLFSTNKKNPLTICFYFKHSNFLKIWHKNCI</sequence>
<evidence type="ECO:0000313" key="2">
    <source>
        <dbReference type="Proteomes" id="UP000262939"/>
    </source>
</evidence>
<evidence type="ECO:0000313" key="1">
    <source>
        <dbReference type="EMBL" id="RFU64777.1"/>
    </source>
</evidence>
<comment type="caution">
    <text evidence="1">The sequence shown here is derived from an EMBL/GenBank/DDBJ whole genome shotgun (WGS) entry which is preliminary data.</text>
</comment>
<organism evidence="1 2">
    <name type="scientific">Peribacillus glennii</name>
    <dbReference type="NCBI Taxonomy" id="2303991"/>
    <lineage>
        <taxon>Bacteria</taxon>
        <taxon>Bacillati</taxon>
        <taxon>Bacillota</taxon>
        <taxon>Bacilli</taxon>
        <taxon>Bacillales</taxon>
        <taxon>Bacillaceae</taxon>
        <taxon>Peribacillus</taxon>
    </lineage>
</organism>
<dbReference type="Proteomes" id="UP000262939">
    <property type="component" value="Unassembled WGS sequence"/>
</dbReference>